<dbReference type="Proteomes" id="UP001499967">
    <property type="component" value="Unassembled WGS sequence"/>
</dbReference>
<dbReference type="EMBL" id="BAAAHP010000187">
    <property type="protein sequence ID" value="GAA0897878.1"/>
    <property type="molecule type" value="Genomic_DNA"/>
</dbReference>
<gene>
    <name evidence="2" type="ORF">GCM10009559_59290</name>
</gene>
<proteinExistence type="predicted"/>
<comment type="caution">
    <text evidence="2">The sequence shown here is derived from an EMBL/GenBank/DDBJ whole genome shotgun (WGS) entry which is preliminary data.</text>
</comment>
<organism evidence="2 3">
    <name type="scientific">Pseudonocardia zijingensis</name>
    <dbReference type="NCBI Taxonomy" id="153376"/>
    <lineage>
        <taxon>Bacteria</taxon>
        <taxon>Bacillati</taxon>
        <taxon>Actinomycetota</taxon>
        <taxon>Actinomycetes</taxon>
        <taxon>Pseudonocardiales</taxon>
        <taxon>Pseudonocardiaceae</taxon>
        <taxon>Pseudonocardia</taxon>
    </lineage>
</organism>
<evidence type="ECO:0000313" key="3">
    <source>
        <dbReference type="Proteomes" id="UP001499967"/>
    </source>
</evidence>
<sequence length="264" mass="28611">MPVRVQTRSFLALLADLAHTASKDPDAGAIGGILLHTGRGEIGDEPGRTDLLVGASTDRFIAGHTYTACAGQLSGTPTLWALRDVKSVIAVFKASAKADEMHAVDITRDGPLVTIAEDPNLFDDGLKLQFAQMPVDDYPAAGVYRNLNRETADRVENQAGRLVEALPRTDYPSSKLDAFLKVATARKAPLQLYRTHQAEAILVQIGGTYRGVMVPSRYEPDGDERRPDAEVHTPDLEVLEALQKPQQPEPPKPAGRPGLFLVED</sequence>
<evidence type="ECO:0000313" key="2">
    <source>
        <dbReference type="EMBL" id="GAA0897878.1"/>
    </source>
</evidence>
<feature type="region of interest" description="Disordered" evidence="1">
    <location>
        <begin position="241"/>
        <end position="264"/>
    </location>
</feature>
<keyword evidence="3" id="KW-1185">Reference proteome</keyword>
<dbReference type="RefSeq" id="WP_343944960.1">
    <property type="nucleotide sequence ID" value="NZ_BAAAHP010000187.1"/>
</dbReference>
<name>A0ABP3YLG1_9PSEU</name>
<evidence type="ECO:0000256" key="1">
    <source>
        <dbReference type="SAM" id="MobiDB-lite"/>
    </source>
</evidence>
<reference evidence="3" key="1">
    <citation type="journal article" date="2019" name="Int. J. Syst. Evol. Microbiol.">
        <title>The Global Catalogue of Microorganisms (GCM) 10K type strain sequencing project: providing services to taxonomists for standard genome sequencing and annotation.</title>
        <authorList>
            <consortium name="The Broad Institute Genomics Platform"/>
            <consortium name="The Broad Institute Genome Sequencing Center for Infectious Disease"/>
            <person name="Wu L."/>
            <person name="Ma J."/>
        </authorList>
    </citation>
    <scope>NUCLEOTIDE SEQUENCE [LARGE SCALE GENOMIC DNA]</scope>
    <source>
        <strain evidence="3">JCM 11117</strain>
    </source>
</reference>
<accession>A0ABP3YLG1</accession>
<protein>
    <submittedName>
        <fullName evidence="2">Uncharacterized protein</fullName>
    </submittedName>
</protein>